<reference evidence="3" key="1">
    <citation type="submission" date="2016-10" db="EMBL/GenBank/DDBJ databases">
        <authorList>
            <person name="Varghese N."/>
            <person name="Submissions S."/>
        </authorList>
    </citation>
    <scope>NUCLEOTIDE SEQUENCE [LARGE SCALE GENOMIC DNA]</scope>
    <source>
        <strain evidence="3">DSM 43161</strain>
    </source>
</reference>
<keyword evidence="3" id="KW-1185">Reference proteome</keyword>
<evidence type="ECO:0000256" key="1">
    <source>
        <dbReference type="SAM" id="Phobius"/>
    </source>
</evidence>
<dbReference type="OrthoDB" id="9813426at2"/>
<feature type="transmembrane region" description="Helical" evidence="1">
    <location>
        <begin position="231"/>
        <end position="262"/>
    </location>
</feature>
<keyword evidence="1" id="KW-0812">Transmembrane</keyword>
<sequence length="460" mass="46468">MIEVLAGLPPWLVLLVTCAVVATEPAVLAGVVLPSVASVVLTGFVAGLGVVPLWVAAVLVAGAASGGDALAFAAGRRRAGTAAGGAPARRPGLQRGWDRAADLYRRVGRPVVALARWVTVARTVVPRLAGGSGLSWSRYLVLAVPSAVVWSATLTGAGYAVGASYAEVSRYVGRGGGALVVVALAGAAVVVAGHWIGRHPDVVRATAGWLGGTRTVRALGRRHPGAPAQRLAVRGAAAGLLAGVLVVLALALYGLLVVAFAWSGLRGGDGWLVDQLAGLRGDRLTAVAWLVVGTLRSTWVLLALGLVAVLTCRRRRGQGRAMDLSDRTSALAAALVPLLALALAGVLTGLVSPEPSDPAVRDWVLGAQVPVVTAAAVTLAGLLTAGRPWGARAAAVTGAELLALLLVASRVHLGWDTPTTALTSLLIGTAWSGLLLVAWREAVARGPAVPAPPGAVRAPA</sequence>
<feature type="transmembrane region" description="Helical" evidence="1">
    <location>
        <begin position="286"/>
        <end position="310"/>
    </location>
</feature>
<proteinExistence type="predicted"/>
<feature type="transmembrane region" description="Helical" evidence="1">
    <location>
        <begin position="363"/>
        <end position="383"/>
    </location>
</feature>
<dbReference type="Proteomes" id="UP000183642">
    <property type="component" value="Unassembled WGS sequence"/>
</dbReference>
<name>A0A1I5H7E1_9ACTN</name>
<feature type="transmembrane region" description="Helical" evidence="1">
    <location>
        <begin position="330"/>
        <end position="351"/>
    </location>
</feature>
<keyword evidence="1" id="KW-0472">Membrane</keyword>
<dbReference type="RefSeq" id="WP_075014772.1">
    <property type="nucleotide sequence ID" value="NZ_FOWE01000008.1"/>
</dbReference>
<dbReference type="PANTHER" id="PTHR30353:SF0">
    <property type="entry name" value="TRANSMEMBRANE PROTEIN"/>
    <property type="match status" value="1"/>
</dbReference>
<feature type="transmembrane region" description="Helical" evidence="1">
    <location>
        <begin position="421"/>
        <end position="439"/>
    </location>
</feature>
<feature type="transmembrane region" description="Helical" evidence="1">
    <location>
        <begin position="177"/>
        <end position="196"/>
    </location>
</feature>
<dbReference type="AlphaFoldDB" id="A0A1I5H7E1"/>
<feature type="transmembrane region" description="Helical" evidence="1">
    <location>
        <begin position="39"/>
        <end position="61"/>
    </location>
</feature>
<evidence type="ECO:0000313" key="3">
    <source>
        <dbReference type="Proteomes" id="UP000183642"/>
    </source>
</evidence>
<accession>A0A1I5H7E1</accession>
<protein>
    <submittedName>
        <fullName evidence="2">Undecaprenyl-diphosphatase</fullName>
    </submittedName>
</protein>
<dbReference type="InterPro" id="IPR032818">
    <property type="entry name" value="DedA-like"/>
</dbReference>
<dbReference type="PANTHER" id="PTHR30353">
    <property type="entry name" value="INNER MEMBRANE PROTEIN DEDA-RELATED"/>
    <property type="match status" value="1"/>
</dbReference>
<feature type="transmembrane region" description="Helical" evidence="1">
    <location>
        <begin position="139"/>
        <end position="165"/>
    </location>
</feature>
<keyword evidence="1" id="KW-1133">Transmembrane helix</keyword>
<feature type="transmembrane region" description="Helical" evidence="1">
    <location>
        <begin position="395"/>
        <end position="415"/>
    </location>
</feature>
<dbReference type="EMBL" id="FOWE01000008">
    <property type="protein sequence ID" value="SFO43936.1"/>
    <property type="molecule type" value="Genomic_DNA"/>
</dbReference>
<organism evidence="2 3">
    <name type="scientific">Geodermatophilus obscurus</name>
    <dbReference type="NCBI Taxonomy" id="1861"/>
    <lineage>
        <taxon>Bacteria</taxon>
        <taxon>Bacillati</taxon>
        <taxon>Actinomycetota</taxon>
        <taxon>Actinomycetes</taxon>
        <taxon>Geodermatophilales</taxon>
        <taxon>Geodermatophilaceae</taxon>
        <taxon>Geodermatophilus</taxon>
    </lineage>
</organism>
<evidence type="ECO:0000313" key="2">
    <source>
        <dbReference type="EMBL" id="SFO43936.1"/>
    </source>
</evidence>
<gene>
    <name evidence="2" type="ORF">SAMN05660359_03496</name>
</gene>